<evidence type="ECO:0000256" key="7">
    <source>
        <dbReference type="ARBA" id="ARBA00022801"/>
    </source>
</evidence>
<feature type="transmembrane region" description="Helical" evidence="13">
    <location>
        <begin position="363"/>
        <end position="385"/>
    </location>
</feature>
<reference evidence="17 18" key="1">
    <citation type="submission" date="2019-03" db="EMBL/GenBank/DDBJ databases">
        <title>Sequencing 25 genomes of Wallemia mellicola.</title>
        <authorList>
            <person name="Gostincar C."/>
        </authorList>
    </citation>
    <scope>NUCLEOTIDE SEQUENCE [LARGE SCALE GENOMIC DNA]</scope>
    <source>
        <strain evidence="15 18">EXF-6152</strain>
        <strain evidence="16 17">EXF-8738</strain>
    </source>
</reference>
<dbReference type="AlphaFoldDB" id="A0A4T0R164"/>
<dbReference type="SUPFAM" id="SSF56219">
    <property type="entry name" value="DNase I-like"/>
    <property type="match status" value="1"/>
</dbReference>
<evidence type="ECO:0000313" key="15">
    <source>
        <dbReference type="EMBL" id="TIB79937.1"/>
    </source>
</evidence>
<evidence type="ECO:0000256" key="12">
    <source>
        <dbReference type="ARBA" id="ARBA00023136"/>
    </source>
</evidence>
<dbReference type="InterPro" id="IPR038772">
    <property type="entry name" value="Sph/SMPD2-like"/>
</dbReference>
<evidence type="ECO:0000256" key="1">
    <source>
        <dbReference type="ARBA" id="ARBA00004141"/>
    </source>
</evidence>
<protein>
    <recommendedName>
        <fullName evidence="14">Endonuclease/exonuclease/phosphatase domain-containing protein</fullName>
    </recommendedName>
</protein>
<feature type="domain" description="Endonuclease/exonuclease/phosphatase" evidence="14">
    <location>
        <begin position="4"/>
        <end position="285"/>
    </location>
</feature>
<feature type="transmembrane region" description="Helical" evidence="13">
    <location>
        <begin position="334"/>
        <end position="351"/>
    </location>
</feature>
<dbReference type="GO" id="GO:0006665">
    <property type="term" value="P:sphingolipid metabolic process"/>
    <property type="evidence" value="ECO:0007669"/>
    <property type="project" value="UniProtKB-KW"/>
</dbReference>
<dbReference type="InterPro" id="IPR005135">
    <property type="entry name" value="Endo/exonuclease/phosphatase"/>
</dbReference>
<dbReference type="Proteomes" id="UP000310685">
    <property type="component" value="Unassembled WGS sequence"/>
</dbReference>
<comment type="similarity">
    <text evidence="4">Belongs to the neutral sphingomyelinase family.</text>
</comment>
<accession>A0A4T0R164</accession>
<dbReference type="EMBL" id="SPRC01000020">
    <property type="protein sequence ID" value="TIB79937.1"/>
    <property type="molecule type" value="Genomic_DNA"/>
</dbReference>
<dbReference type="GO" id="GO:0016020">
    <property type="term" value="C:membrane"/>
    <property type="evidence" value="ECO:0007669"/>
    <property type="project" value="UniProtKB-SubCell"/>
</dbReference>
<evidence type="ECO:0000256" key="11">
    <source>
        <dbReference type="ARBA" id="ARBA00023098"/>
    </source>
</evidence>
<dbReference type="PANTHER" id="PTHR16320">
    <property type="entry name" value="SPHINGOMYELINASE FAMILY MEMBER"/>
    <property type="match status" value="1"/>
</dbReference>
<evidence type="ECO:0000256" key="13">
    <source>
        <dbReference type="SAM" id="Phobius"/>
    </source>
</evidence>
<evidence type="ECO:0000256" key="3">
    <source>
        <dbReference type="ARBA" id="ARBA00004991"/>
    </source>
</evidence>
<evidence type="ECO:0000256" key="9">
    <source>
        <dbReference type="ARBA" id="ARBA00022919"/>
    </source>
</evidence>
<keyword evidence="12 13" id="KW-0472">Membrane</keyword>
<evidence type="ECO:0000256" key="5">
    <source>
        <dbReference type="ARBA" id="ARBA00022692"/>
    </source>
</evidence>
<dbReference type="EMBL" id="SPRO01000013">
    <property type="protein sequence ID" value="TIC31275.1"/>
    <property type="molecule type" value="Genomic_DNA"/>
</dbReference>
<gene>
    <name evidence="16" type="ORF">E3Q10_01679</name>
    <name evidence="15" type="ORF">E3Q22_02211</name>
</gene>
<sequence>MKVLTLNVWGLNNVSKYRQQRIKAIISKLSNSDADVVCLQELWLDSDYKLVERNLKNVYPYTKYFYSGLVGSGLAILSKYKIIESDFNAFKMNGPPLEVVKGDWMAGKGAGTITVQVPEIGLVDIYTTHFHAAYAENDKHARFAHRLSQSWQLATLVKKSYNSGRNVIVTGDINSEPFTLVFDLLKTHANLIDCWSVDHPTNDKIPPHSPSDAVFRCGYTADVALNTFHHQRYPGYASGDESSKFAGGKRLDYILLKSQVLKPVKSEIVFHELCGQNFEHSYSDHFGVMTTFECNEQPESPAKSRATDNEMCYLETIRKLRTLNKHSKNQSVKYIFFTALLVVLGLALVVASEFPPVASYSPLFTFFAFLAGAGGATYLYVGYIFGKFERHNIKNLIGQIEDHVGH</sequence>
<evidence type="ECO:0000313" key="17">
    <source>
        <dbReference type="Proteomes" id="UP000305647"/>
    </source>
</evidence>
<evidence type="ECO:0000256" key="2">
    <source>
        <dbReference type="ARBA" id="ARBA00004760"/>
    </source>
</evidence>
<keyword evidence="9" id="KW-0746">Sphingolipid metabolism</keyword>
<dbReference type="GO" id="GO:0046872">
    <property type="term" value="F:metal ion binding"/>
    <property type="evidence" value="ECO:0007669"/>
    <property type="project" value="UniProtKB-KW"/>
</dbReference>
<keyword evidence="7" id="KW-0378">Hydrolase</keyword>
<proteinExistence type="inferred from homology"/>
<comment type="subcellular location">
    <subcellularLocation>
        <location evidence="1">Membrane</location>
        <topology evidence="1">Multi-pass membrane protein</topology>
    </subcellularLocation>
</comment>
<evidence type="ECO:0000256" key="4">
    <source>
        <dbReference type="ARBA" id="ARBA00006335"/>
    </source>
</evidence>
<evidence type="ECO:0000259" key="14">
    <source>
        <dbReference type="Pfam" id="PF03372"/>
    </source>
</evidence>
<evidence type="ECO:0000313" key="18">
    <source>
        <dbReference type="Proteomes" id="UP000310685"/>
    </source>
</evidence>
<evidence type="ECO:0000313" key="16">
    <source>
        <dbReference type="EMBL" id="TIC31275.1"/>
    </source>
</evidence>
<keyword evidence="11" id="KW-0443">Lipid metabolism</keyword>
<evidence type="ECO:0000256" key="8">
    <source>
        <dbReference type="ARBA" id="ARBA00022842"/>
    </source>
</evidence>
<dbReference type="Proteomes" id="UP000305647">
    <property type="component" value="Unassembled WGS sequence"/>
</dbReference>
<keyword evidence="10 13" id="KW-1133">Transmembrane helix</keyword>
<keyword evidence="5 13" id="KW-0812">Transmembrane</keyword>
<comment type="pathway">
    <text evidence="2">Lipid metabolism; sphingolipid metabolism.</text>
</comment>
<dbReference type="PANTHER" id="PTHR16320:SF24">
    <property type="entry name" value="PHOSPHODIESTERASE, PUTATIVE-RELATED"/>
    <property type="match status" value="1"/>
</dbReference>
<comment type="pathway">
    <text evidence="3">Sphingolipid metabolism.</text>
</comment>
<evidence type="ECO:0000256" key="6">
    <source>
        <dbReference type="ARBA" id="ARBA00022723"/>
    </source>
</evidence>
<dbReference type="Pfam" id="PF03372">
    <property type="entry name" value="Exo_endo_phos"/>
    <property type="match status" value="1"/>
</dbReference>
<organism evidence="16 17">
    <name type="scientific">Wallemia mellicola</name>
    <dbReference type="NCBI Taxonomy" id="1708541"/>
    <lineage>
        <taxon>Eukaryota</taxon>
        <taxon>Fungi</taxon>
        <taxon>Dikarya</taxon>
        <taxon>Basidiomycota</taxon>
        <taxon>Wallemiomycotina</taxon>
        <taxon>Wallemiomycetes</taxon>
        <taxon>Wallemiales</taxon>
        <taxon>Wallemiaceae</taxon>
        <taxon>Wallemia</taxon>
    </lineage>
</organism>
<dbReference type="Gene3D" id="3.60.10.10">
    <property type="entry name" value="Endonuclease/exonuclease/phosphatase"/>
    <property type="match status" value="1"/>
</dbReference>
<keyword evidence="8" id="KW-0460">Magnesium</keyword>
<evidence type="ECO:0000256" key="10">
    <source>
        <dbReference type="ARBA" id="ARBA00022989"/>
    </source>
</evidence>
<name>A0A4T0R164_9BASI</name>
<comment type="caution">
    <text evidence="16">The sequence shown here is derived from an EMBL/GenBank/DDBJ whole genome shotgun (WGS) entry which is preliminary data.</text>
</comment>
<dbReference type="GO" id="GO:0004767">
    <property type="term" value="F:sphingomyelin phosphodiesterase activity"/>
    <property type="evidence" value="ECO:0007669"/>
    <property type="project" value="InterPro"/>
</dbReference>
<keyword evidence="6" id="KW-0479">Metal-binding</keyword>
<dbReference type="InterPro" id="IPR036691">
    <property type="entry name" value="Endo/exonu/phosph_ase_sf"/>
</dbReference>